<evidence type="ECO:0000313" key="14">
    <source>
        <dbReference type="EMBL" id="EDP94303.1"/>
    </source>
</evidence>
<dbReference type="NCBIfam" id="NF011678">
    <property type="entry name" value="PRK15098.1"/>
    <property type="match status" value="1"/>
</dbReference>
<dbReference type="InterPro" id="IPR036962">
    <property type="entry name" value="Glyco_hydro_3_N_sf"/>
</dbReference>
<dbReference type="Pfam" id="PF00933">
    <property type="entry name" value="Glyco_hydro_3"/>
    <property type="match status" value="1"/>
</dbReference>
<dbReference type="Gene3D" id="3.40.50.1700">
    <property type="entry name" value="Glycoside hydrolase family 3 C-terminal domain"/>
    <property type="match status" value="1"/>
</dbReference>
<organism evidence="14 15">
    <name type="scientific">Kordia algicida OT-1</name>
    <dbReference type="NCBI Taxonomy" id="391587"/>
    <lineage>
        <taxon>Bacteria</taxon>
        <taxon>Pseudomonadati</taxon>
        <taxon>Bacteroidota</taxon>
        <taxon>Flavobacteriia</taxon>
        <taxon>Flavobacteriales</taxon>
        <taxon>Flavobacteriaceae</taxon>
        <taxon>Kordia</taxon>
    </lineage>
</organism>
<evidence type="ECO:0000256" key="5">
    <source>
        <dbReference type="ARBA" id="ARBA00022729"/>
    </source>
</evidence>
<dbReference type="InterPro" id="IPR019800">
    <property type="entry name" value="Glyco_hydro_3_AS"/>
</dbReference>
<feature type="chain" id="PRO_5002734653" description="Periplasmic beta-glucosidase" evidence="12">
    <location>
        <begin position="24"/>
        <end position="785"/>
    </location>
</feature>
<dbReference type="GO" id="GO:0008422">
    <property type="term" value="F:beta-glucosidase activity"/>
    <property type="evidence" value="ECO:0007669"/>
    <property type="project" value="UniProtKB-EC"/>
</dbReference>
<dbReference type="EMBL" id="ABIB01000020">
    <property type="protein sequence ID" value="EDP94303.1"/>
    <property type="molecule type" value="Genomic_DNA"/>
</dbReference>
<dbReference type="Pfam" id="PF14310">
    <property type="entry name" value="Fn3-like"/>
    <property type="match status" value="1"/>
</dbReference>
<evidence type="ECO:0000256" key="11">
    <source>
        <dbReference type="RuleBase" id="RU361161"/>
    </source>
</evidence>
<dbReference type="Gene3D" id="3.20.20.300">
    <property type="entry name" value="Glycoside hydrolase, family 3, N-terminal domain"/>
    <property type="match status" value="1"/>
</dbReference>
<dbReference type="EC" id="3.2.1.21" evidence="4"/>
<evidence type="ECO:0000313" key="15">
    <source>
        <dbReference type="Proteomes" id="UP000002945"/>
    </source>
</evidence>
<dbReference type="GO" id="GO:0042597">
    <property type="term" value="C:periplasmic space"/>
    <property type="evidence" value="ECO:0007669"/>
    <property type="project" value="UniProtKB-SubCell"/>
</dbReference>
<proteinExistence type="inferred from homology"/>
<evidence type="ECO:0000256" key="4">
    <source>
        <dbReference type="ARBA" id="ARBA00012744"/>
    </source>
</evidence>
<dbReference type="InterPro" id="IPR036881">
    <property type="entry name" value="Glyco_hydro_3_C_sf"/>
</dbReference>
<dbReference type="Proteomes" id="UP000002945">
    <property type="component" value="Unassembled WGS sequence"/>
</dbReference>
<keyword evidence="9 11" id="KW-0326">Glycosidase</keyword>
<sequence>MTTFRLTNIKSIIISFGLLTVMACSTNTNINTNNKTTSSTTDNPYQAKVDSIISLMTLDEKIGQLNLPATGPITTGASKSTGVIKKIEEGKIGGLFNIKDPKNIYEIQKIAVEKSRLKIPLIFGMDVIHGYKTTFPIPLGLSASWDMEMIEKTAQIAAMEASANGINWTFSPMVDISRDPRWGRVSEGNGEDPYLGSQIARAMVRGYQQNDLAANNTLMSCVKHFALYGAPEAGRDYNTVDMSRIRMYNEYLQPYKAAVDEGVGSVMASFNEIDGVPATGNKWLLTKLLREDWGFNGFVVSDYTGIYEMRAHGMGDEFTVTSLALKAGLDMDMAGDSPHISASFTKDLKTALERNLISVDDINKAVSRILTAKYQLGLFDDPYKYCNLERAEKETYTQENRDYARVVGAESTVLLKNDKQILPLKKSGTIAVIGPLAKAGNNMPGTWSVATDHQNAISVWDGLQQTVGTKVNLLYAKGSNITADLALEKRVTMFGKDIPRDERTDKQLLEEALSIAAQSDVIVATIGESSEYSGESSSRTDLKIPQIQKDLLQALLKTGKPVVLVLFTGRPLNLVEESETVPAILNVWFPGSEAGLSISDVLFGDVNPSGKLTATFPRNVGQVPLFYNHKNTGRPLGNNEGKFEKFKTNYLDVRNEPLYPFGYGLSYTTFEYGELKLDKTSLSKNETIKVSIDITNTGNYDGKEVAQLYIRDVVGSVTRPVKELKGFQKIFIKKGETKTVRFTISIEDLKFYNSNLDFVAEPGEFQVAIGTNSDVVLTNSFQLLD</sequence>
<dbReference type="GO" id="GO:0005975">
    <property type="term" value="P:carbohydrate metabolic process"/>
    <property type="evidence" value="ECO:0007669"/>
    <property type="project" value="InterPro"/>
</dbReference>
<evidence type="ECO:0000256" key="2">
    <source>
        <dbReference type="ARBA" id="ARBA00004418"/>
    </source>
</evidence>
<feature type="domain" description="Fibronectin type III-like" evidence="13">
    <location>
        <begin position="704"/>
        <end position="773"/>
    </location>
</feature>
<dbReference type="SMART" id="SM01217">
    <property type="entry name" value="Fn3_like"/>
    <property type="match status" value="1"/>
</dbReference>
<dbReference type="Pfam" id="PF01915">
    <property type="entry name" value="Glyco_hydro_3_C"/>
    <property type="match status" value="1"/>
</dbReference>
<dbReference type="PANTHER" id="PTHR42715:SF10">
    <property type="entry name" value="BETA-GLUCOSIDASE"/>
    <property type="match status" value="1"/>
</dbReference>
<evidence type="ECO:0000256" key="1">
    <source>
        <dbReference type="ARBA" id="ARBA00000448"/>
    </source>
</evidence>
<keyword evidence="8" id="KW-0119">Carbohydrate metabolism</keyword>
<keyword evidence="5 12" id="KW-0732">Signal</keyword>
<dbReference type="RefSeq" id="WP_007093391.1">
    <property type="nucleotide sequence ID" value="NZ_CP142125.1"/>
</dbReference>
<evidence type="ECO:0000256" key="9">
    <source>
        <dbReference type="ARBA" id="ARBA00023295"/>
    </source>
</evidence>
<dbReference type="OrthoDB" id="9805821at2"/>
<reference evidence="14 15" key="1">
    <citation type="journal article" date="2011" name="J. Bacteriol.">
        <title>Genome sequence of the algicidal bacterium Kordia algicida OT-1.</title>
        <authorList>
            <person name="Lee H.S."/>
            <person name="Kang S.G."/>
            <person name="Kwon K.K."/>
            <person name="Lee J.H."/>
            <person name="Kim S.J."/>
        </authorList>
    </citation>
    <scope>NUCLEOTIDE SEQUENCE [LARGE SCALE GENOMIC DNA]</scope>
    <source>
        <strain evidence="14 15">OT-1</strain>
    </source>
</reference>
<dbReference type="STRING" id="391587.KAOT1_04100"/>
<dbReference type="FunFam" id="3.20.20.300:FF:000005">
    <property type="entry name" value="Periplasmic beta-glucosidase"/>
    <property type="match status" value="1"/>
</dbReference>
<dbReference type="HOGENOM" id="CLU_004542_5_1_10"/>
<dbReference type="InterPro" id="IPR050288">
    <property type="entry name" value="Cellulose_deg_GH3"/>
</dbReference>
<accession>A9ECS1</accession>
<dbReference type="FunFam" id="3.40.50.1700:FF:000004">
    <property type="entry name" value="Periplasmic beta-glucosidase"/>
    <property type="match status" value="1"/>
</dbReference>
<dbReference type="Gene3D" id="2.60.40.10">
    <property type="entry name" value="Immunoglobulins"/>
    <property type="match status" value="1"/>
</dbReference>
<dbReference type="AlphaFoldDB" id="A9ECS1"/>
<dbReference type="SUPFAM" id="SSF51445">
    <property type="entry name" value="(Trans)glycosidases"/>
    <property type="match status" value="1"/>
</dbReference>
<protein>
    <recommendedName>
        <fullName evidence="10">Periplasmic beta-glucosidase</fullName>
        <ecNumber evidence="4">3.2.1.21</ecNumber>
    </recommendedName>
</protein>
<dbReference type="eggNOG" id="COG1472">
    <property type="taxonomic scope" value="Bacteria"/>
</dbReference>
<keyword evidence="15" id="KW-1185">Reference proteome</keyword>
<evidence type="ECO:0000256" key="8">
    <source>
        <dbReference type="ARBA" id="ARBA00023277"/>
    </source>
</evidence>
<dbReference type="PANTHER" id="PTHR42715">
    <property type="entry name" value="BETA-GLUCOSIDASE"/>
    <property type="match status" value="1"/>
</dbReference>
<gene>
    <name evidence="14" type="ORF">KAOT1_04100</name>
</gene>
<dbReference type="PROSITE" id="PS00775">
    <property type="entry name" value="GLYCOSYL_HYDROL_F3"/>
    <property type="match status" value="1"/>
</dbReference>
<comment type="caution">
    <text evidence="14">The sequence shown here is derived from an EMBL/GenBank/DDBJ whole genome shotgun (WGS) entry which is preliminary data.</text>
</comment>
<feature type="signal peptide" evidence="12">
    <location>
        <begin position="1"/>
        <end position="23"/>
    </location>
</feature>
<dbReference type="SUPFAM" id="SSF52279">
    <property type="entry name" value="Beta-D-glucan exohydrolase, C-terminal domain"/>
    <property type="match status" value="1"/>
</dbReference>
<dbReference type="InterPro" id="IPR026891">
    <property type="entry name" value="Fn3-like"/>
</dbReference>
<comment type="subcellular location">
    <subcellularLocation>
        <location evidence="2">Periplasm</location>
    </subcellularLocation>
</comment>
<dbReference type="PRINTS" id="PR00133">
    <property type="entry name" value="GLHYDRLASE3"/>
</dbReference>
<evidence type="ECO:0000256" key="12">
    <source>
        <dbReference type="SAM" id="SignalP"/>
    </source>
</evidence>
<dbReference type="InterPro" id="IPR001764">
    <property type="entry name" value="Glyco_hydro_3_N"/>
</dbReference>
<dbReference type="InterPro" id="IPR002772">
    <property type="entry name" value="Glyco_hydro_3_C"/>
</dbReference>
<name>A9ECS1_9FLAO</name>
<dbReference type="InterPro" id="IPR013783">
    <property type="entry name" value="Ig-like_fold"/>
</dbReference>
<evidence type="ECO:0000256" key="10">
    <source>
        <dbReference type="ARBA" id="ARBA00067498"/>
    </source>
</evidence>
<comment type="similarity">
    <text evidence="3 11">Belongs to the glycosyl hydrolase 3 family.</text>
</comment>
<evidence type="ECO:0000256" key="7">
    <source>
        <dbReference type="ARBA" id="ARBA00022801"/>
    </source>
</evidence>
<keyword evidence="7 11" id="KW-0378">Hydrolase</keyword>
<evidence type="ECO:0000256" key="6">
    <source>
        <dbReference type="ARBA" id="ARBA00022764"/>
    </source>
</evidence>
<evidence type="ECO:0000259" key="13">
    <source>
        <dbReference type="SMART" id="SM01217"/>
    </source>
</evidence>
<keyword evidence="6" id="KW-0574">Periplasm</keyword>
<dbReference type="PROSITE" id="PS51257">
    <property type="entry name" value="PROKAR_LIPOPROTEIN"/>
    <property type="match status" value="1"/>
</dbReference>
<evidence type="ECO:0000256" key="3">
    <source>
        <dbReference type="ARBA" id="ARBA00005336"/>
    </source>
</evidence>
<dbReference type="InterPro" id="IPR017853">
    <property type="entry name" value="GH"/>
</dbReference>
<comment type="catalytic activity">
    <reaction evidence="1">
        <text>Hydrolysis of terminal, non-reducing beta-D-glucosyl residues with release of beta-D-glucose.</text>
        <dbReference type="EC" id="3.2.1.21"/>
    </reaction>
</comment>
<dbReference type="FunFam" id="2.60.40.10:FF:000495">
    <property type="entry name" value="Periplasmic beta-glucosidase"/>
    <property type="match status" value="1"/>
</dbReference>